<evidence type="ECO:0000256" key="8">
    <source>
        <dbReference type="ARBA" id="ARBA00022824"/>
    </source>
</evidence>
<gene>
    <name evidence="17" type="ORF">E3P99_01453</name>
</gene>
<sequence length="492" mass="54728">MKLKISVVAGLLALLAGAAASDDASDVLQLTKDNFDDVVKPSDLMLVEFYAPWCGHCKALAPHYEEAATELKSKDISLAKVDCVDQAEVCSDNDVAGYPTLKVFRKGLATPYGGTRKTDGIVSYMTKQSLPPVSHVTPATHDEFKNSDKVVIIAYNLKPNSDLYNTFHATANTLRDKHLFGETDDASLAKQAAVSGPSIVIYKDFDERRNDVDTKSLTEQQLIEQISVNSVPIIDQVGPENFSHYATSGLPLAYIFENPEDPKLSAHVDEFKSLAQEYKGKINFVWIDGVKFVEHGKALNLEKDEWPGFVIQDLVDGHKYPFDVTKPVNKKNIAQFVKDFSNGKIEPSVKSAPIPTEQPDAVYTLVADNFDDIVYDNKKDVFVEFYAPWCGHCKRLAPEWEALAESYKDDESLTIAKLDATANDIPPSTKFSITSFPTLKMQPAGTKEWIDYEGDRSPEDLREFIKNNRGTNVSGDKKQEGAHHDEHKKDEL</sequence>
<dbReference type="GO" id="GO:0005788">
    <property type="term" value="C:endoplasmic reticulum lumen"/>
    <property type="evidence" value="ECO:0007669"/>
    <property type="project" value="UniProtKB-SubCell"/>
</dbReference>
<dbReference type="EC" id="5.3.4.1" evidence="5 14"/>
<proteinExistence type="inferred from homology"/>
<evidence type="ECO:0000256" key="13">
    <source>
        <dbReference type="RuleBase" id="RU004208"/>
    </source>
</evidence>
<keyword evidence="18" id="KW-1185">Reference proteome</keyword>
<evidence type="ECO:0000256" key="9">
    <source>
        <dbReference type="ARBA" id="ARBA00023157"/>
    </source>
</evidence>
<dbReference type="GO" id="GO:0006457">
    <property type="term" value="P:protein folding"/>
    <property type="evidence" value="ECO:0007669"/>
    <property type="project" value="TreeGrafter"/>
</dbReference>
<feature type="chain" id="PRO_5021007809" description="Protein disulfide-isomerase" evidence="14">
    <location>
        <begin position="21"/>
        <end position="492"/>
    </location>
</feature>
<dbReference type="CDD" id="cd02961">
    <property type="entry name" value="PDI_a_family"/>
    <property type="match status" value="1"/>
</dbReference>
<evidence type="ECO:0000256" key="15">
    <source>
        <dbReference type="SAM" id="MobiDB-lite"/>
    </source>
</evidence>
<dbReference type="CDD" id="cd02981">
    <property type="entry name" value="PDI_b_family"/>
    <property type="match status" value="1"/>
</dbReference>
<feature type="region of interest" description="Disordered" evidence="15">
    <location>
        <begin position="460"/>
        <end position="492"/>
    </location>
</feature>
<evidence type="ECO:0000256" key="1">
    <source>
        <dbReference type="ARBA" id="ARBA00001182"/>
    </source>
</evidence>
<evidence type="ECO:0000256" key="11">
    <source>
        <dbReference type="ARBA" id="ARBA00023284"/>
    </source>
</evidence>
<keyword evidence="9 12" id="KW-1015">Disulfide bond</keyword>
<comment type="function">
    <text evidence="2">Participates in the folding of proteins containing disulfide bonds, may be involved in glycosylation, prolyl hydroxylation and triglyceride transfer.</text>
</comment>
<dbReference type="NCBIfam" id="TIGR01130">
    <property type="entry name" value="ER_PDI_fam"/>
    <property type="match status" value="1"/>
</dbReference>
<dbReference type="InterPro" id="IPR013766">
    <property type="entry name" value="Thioredoxin_domain"/>
</dbReference>
<evidence type="ECO:0000256" key="7">
    <source>
        <dbReference type="ARBA" id="ARBA00022737"/>
    </source>
</evidence>
<feature type="disulfide bond" description="Redox-active" evidence="12">
    <location>
        <begin position="54"/>
        <end position="57"/>
    </location>
</feature>
<comment type="subcellular location">
    <subcellularLocation>
        <location evidence="3">Endoplasmic reticulum lumen</location>
    </subcellularLocation>
</comment>
<feature type="signal peptide" evidence="14">
    <location>
        <begin position="1"/>
        <end position="20"/>
    </location>
</feature>
<evidence type="ECO:0000256" key="5">
    <source>
        <dbReference type="ARBA" id="ARBA00012723"/>
    </source>
</evidence>
<dbReference type="SUPFAM" id="SSF52833">
    <property type="entry name" value="Thioredoxin-like"/>
    <property type="match status" value="4"/>
</dbReference>
<evidence type="ECO:0000256" key="4">
    <source>
        <dbReference type="ARBA" id="ARBA00006347"/>
    </source>
</evidence>
<protein>
    <recommendedName>
        <fullName evidence="5 14">Protein disulfide-isomerase</fullName>
        <ecNumber evidence="5 14">5.3.4.1</ecNumber>
    </recommendedName>
</protein>
<evidence type="ECO:0000256" key="6">
    <source>
        <dbReference type="ARBA" id="ARBA00022729"/>
    </source>
</evidence>
<dbReference type="InterPro" id="IPR017937">
    <property type="entry name" value="Thioredoxin_CS"/>
</dbReference>
<dbReference type="FunFam" id="3.40.30.10:FF:000027">
    <property type="entry name" value="protein disulfide-isomerase A2"/>
    <property type="match status" value="1"/>
</dbReference>
<dbReference type="Pfam" id="PF00085">
    <property type="entry name" value="Thioredoxin"/>
    <property type="match status" value="2"/>
</dbReference>
<dbReference type="OrthoDB" id="427280at2759"/>
<dbReference type="CDD" id="cd02995">
    <property type="entry name" value="PDI_a_PDI_a'_C"/>
    <property type="match status" value="1"/>
</dbReference>
<evidence type="ECO:0000256" key="10">
    <source>
        <dbReference type="ARBA" id="ARBA00023235"/>
    </source>
</evidence>
<dbReference type="InterPro" id="IPR005792">
    <property type="entry name" value="Prot_disulphide_isomerase"/>
</dbReference>
<dbReference type="PROSITE" id="PS00194">
    <property type="entry name" value="THIOREDOXIN_1"/>
    <property type="match status" value="2"/>
</dbReference>
<feature type="compositionally biased region" description="Basic and acidic residues" evidence="15">
    <location>
        <begin position="475"/>
        <end position="492"/>
    </location>
</feature>
<evidence type="ECO:0000256" key="2">
    <source>
        <dbReference type="ARBA" id="ARBA00002692"/>
    </source>
</evidence>
<feature type="domain" description="Thioredoxin" evidence="16">
    <location>
        <begin position="7"/>
        <end position="130"/>
    </location>
</feature>
<dbReference type="PROSITE" id="PS51352">
    <property type="entry name" value="THIOREDOXIN_2"/>
    <property type="match status" value="2"/>
</dbReference>
<keyword evidence="6 14" id="KW-0732">Signal</keyword>
<keyword evidence="11 12" id="KW-0676">Redox-active center</keyword>
<keyword evidence="10 14" id="KW-0413">Isomerase</keyword>
<evidence type="ECO:0000256" key="12">
    <source>
        <dbReference type="PIRSR" id="PIRSR605792-51"/>
    </source>
</evidence>
<dbReference type="Pfam" id="PF13848">
    <property type="entry name" value="Thioredoxin_6"/>
    <property type="match status" value="1"/>
</dbReference>
<dbReference type="GO" id="GO:0034976">
    <property type="term" value="P:response to endoplasmic reticulum stress"/>
    <property type="evidence" value="ECO:0007669"/>
    <property type="project" value="TreeGrafter"/>
</dbReference>
<dbReference type="FunFam" id="3.40.30.10:FF:000017">
    <property type="entry name" value="Protein disulfide-isomerase A4"/>
    <property type="match status" value="1"/>
</dbReference>
<evidence type="ECO:0000313" key="17">
    <source>
        <dbReference type="EMBL" id="TIA90668.1"/>
    </source>
</evidence>
<evidence type="ECO:0000256" key="3">
    <source>
        <dbReference type="ARBA" id="ARBA00004319"/>
    </source>
</evidence>
<comment type="similarity">
    <text evidence="4 13">Belongs to the protein disulfide isomerase family.</text>
</comment>
<dbReference type="FunFam" id="3.40.30.10:FF:000139">
    <property type="entry name" value="Protein disulfide-isomerase"/>
    <property type="match status" value="1"/>
</dbReference>
<dbReference type="CDD" id="cd02982">
    <property type="entry name" value="PDI_b'_family"/>
    <property type="match status" value="1"/>
</dbReference>
<dbReference type="AlphaFoldDB" id="A0A4T0FQF2"/>
<accession>A0A4T0FQF2</accession>
<feature type="domain" description="Thioredoxin" evidence="16">
    <location>
        <begin position="352"/>
        <end position="470"/>
    </location>
</feature>
<comment type="caution">
    <text evidence="17">The sequence shown here is derived from an EMBL/GenBank/DDBJ whole genome shotgun (WGS) entry which is preliminary data.</text>
</comment>
<dbReference type="Proteomes" id="UP000310189">
    <property type="component" value="Unassembled WGS sequence"/>
</dbReference>
<comment type="catalytic activity">
    <reaction evidence="1 14">
        <text>Catalyzes the rearrangement of -S-S- bonds in proteins.</text>
        <dbReference type="EC" id="5.3.4.1"/>
    </reaction>
</comment>
<keyword evidence="8" id="KW-0256">Endoplasmic reticulum</keyword>
<organism evidence="17 18">
    <name type="scientific">Wallemia hederae</name>
    <dbReference type="NCBI Taxonomy" id="1540922"/>
    <lineage>
        <taxon>Eukaryota</taxon>
        <taxon>Fungi</taxon>
        <taxon>Dikarya</taxon>
        <taxon>Basidiomycota</taxon>
        <taxon>Wallemiomycotina</taxon>
        <taxon>Wallemiomycetes</taxon>
        <taxon>Wallemiales</taxon>
        <taxon>Wallemiaceae</taxon>
        <taxon>Wallemia</taxon>
    </lineage>
</organism>
<reference evidence="17 18" key="1">
    <citation type="submission" date="2019-03" db="EMBL/GenBank/DDBJ databases">
        <title>Sequencing 23 genomes of Wallemia ichthyophaga.</title>
        <authorList>
            <person name="Gostincar C."/>
        </authorList>
    </citation>
    <scope>NUCLEOTIDE SEQUENCE [LARGE SCALE GENOMIC DNA]</scope>
    <source>
        <strain evidence="17 18">EXF-5753</strain>
    </source>
</reference>
<keyword evidence="7" id="KW-0677">Repeat</keyword>
<dbReference type="InterPro" id="IPR005788">
    <property type="entry name" value="PDI_thioredoxin-like_dom"/>
</dbReference>
<dbReference type="NCBIfam" id="TIGR01126">
    <property type="entry name" value="pdi_dom"/>
    <property type="match status" value="2"/>
</dbReference>
<feature type="disulfide bond" description="Redox-active" evidence="12">
    <location>
        <begin position="390"/>
        <end position="393"/>
    </location>
</feature>
<dbReference type="PANTHER" id="PTHR18929">
    <property type="entry name" value="PROTEIN DISULFIDE ISOMERASE"/>
    <property type="match status" value="1"/>
</dbReference>
<dbReference type="EMBL" id="SPNW01000017">
    <property type="protein sequence ID" value="TIA90668.1"/>
    <property type="molecule type" value="Genomic_DNA"/>
</dbReference>
<evidence type="ECO:0000256" key="14">
    <source>
        <dbReference type="RuleBase" id="RU361130"/>
    </source>
</evidence>
<dbReference type="GO" id="GO:0003756">
    <property type="term" value="F:protein disulfide isomerase activity"/>
    <property type="evidence" value="ECO:0007669"/>
    <property type="project" value="UniProtKB-EC"/>
</dbReference>
<evidence type="ECO:0000259" key="16">
    <source>
        <dbReference type="PROSITE" id="PS51352"/>
    </source>
</evidence>
<dbReference type="PANTHER" id="PTHR18929:SF132">
    <property type="entry name" value="PROTEIN DISULFIDE-ISOMERASE A3"/>
    <property type="match status" value="1"/>
</dbReference>
<dbReference type="Gene3D" id="3.40.30.10">
    <property type="entry name" value="Glutaredoxin"/>
    <property type="match status" value="4"/>
</dbReference>
<name>A0A4T0FQF2_9BASI</name>
<dbReference type="InterPro" id="IPR036249">
    <property type="entry name" value="Thioredoxin-like_sf"/>
</dbReference>
<dbReference type="PRINTS" id="PR00421">
    <property type="entry name" value="THIOREDOXIN"/>
</dbReference>
<evidence type="ECO:0000313" key="18">
    <source>
        <dbReference type="Proteomes" id="UP000310189"/>
    </source>
</evidence>